<evidence type="ECO:0000313" key="1">
    <source>
        <dbReference type="EMBL" id="URZ13110.1"/>
    </source>
</evidence>
<accession>A0A1S8MH39</accession>
<dbReference type="KEGG" id="crw:CROST_038600"/>
<organism evidence="1 2">
    <name type="scientific">Clostridium felsineum</name>
    <dbReference type="NCBI Taxonomy" id="36839"/>
    <lineage>
        <taxon>Bacteria</taxon>
        <taxon>Bacillati</taxon>
        <taxon>Bacillota</taxon>
        <taxon>Clostridia</taxon>
        <taxon>Eubacteriales</taxon>
        <taxon>Clostridiaceae</taxon>
        <taxon>Clostridium</taxon>
    </lineage>
</organism>
<keyword evidence="2" id="KW-1185">Reference proteome</keyword>
<name>A0A1S8MH39_9CLOT</name>
<dbReference type="EMBL" id="CP096983">
    <property type="protein sequence ID" value="URZ13110.1"/>
    <property type="molecule type" value="Genomic_DNA"/>
</dbReference>
<gene>
    <name evidence="1" type="ORF">CROST_038600</name>
</gene>
<dbReference type="STRING" id="84029.CROST_18380"/>
<dbReference type="SUPFAM" id="SSF53474">
    <property type="entry name" value="alpha/beta-Hydrolases"/>
    <property type="match status" value="1"/>
</dbReference>
<dbReference type="RefSeq" id="WP_077832186.1">
    <property type="nucleotide sequence ID" value="NZ_CP096983.1"/>
</dbReference>
<dbReference type="InterPro" id="IPR029058">
    <property type="entry name" value="AB_hydrolase_fold"/>
</dbReference>
<dbReference type="AlphaFoldDB" id="A0A1S8MH39"/>
<proteinExistence type="predicted"/>
<dbReference type="Proteomes" id="UP000190951">
    <property type="component" value="Chromosome"/>
</dbReference>
<dbReference type="Gene3D" id="3.40.50.1820">
    <property type="entry name" value="alpha/beta hydrolase"/>
    <property type="match status" value="1"/>
</dbReference>
<reference evidence="1 2" key="1">
    <citation type="submission" date="2022-04" db="EMBL/GenBank/DDBJ databases">
        <title>Genome sequence of C. roseum typestrain.</title>
        <authorList>
            <person name="Poehlein A."/>
            <person name="Schoch T."/>
            <person name="Duerre P."/>
            <person name="Daniel R."/>
        </authorList>
    </citation>
    <scope>NUCLEOTIDE SEQUENCE [LARGE SCALE GENOMIC DNA]</scope>
    <source>
        <strain evidence="1 2">DSM 7320</strain>
    </source>
</reference>
<protein>
    <submittedName>
        <fullName evidence="1">IS1595 family transposase ISBth19</fullName>
    </submittedName>
</protein>
<evidence type="ECO:0000313" key="2">
    <source>
        <dbReference type="Proteomes" id="UP000190951"/>
    </source>
</evidence>
<sequence>MSSLNKRKIEIGNIPAILWGDTSDKIYIFVHGKGSNKESAHKFAIIAVEKGYQVLSFDLPEHGERKNEEYKCNVFNGVQELKIIWSYVEKNWKSINLVGCSLGAYFSLIAYKDCSIGKCLFQSPIVNMEHLIGKMFKWFKVTEELLREKREIATPIDILSWDYYCYVKQHPIIKWNVPTSIIYGTKDNLQSPSVIEDFVKRFKSKLTISVNSEHDFHTSKAEEEVIQWLNKYI</sequence>